<evidence type="ECO:0000313" key="3">
    <source>
        <dbReference type="Proteomes" id="UP000094224"/>
    </source>
</evidence>
<proteinExistence type="predicted"/>
<keyword evidence="1" id="KW-1133">Transmembrane helix</keyword>
<gene>
    <name evidence="2" type="ORF">BHQ21_12690</name>
</gene>
<dbReference type="STRING" id="243061.AWC25_11495"/>
<protein>
    <submittedName>
        <fullName evidence="2">Uncharacterized protein</fullName>
    </submittedName>
</protein>
<name>A0A1E3SVC0_9MYCO</name>
<keyword evidence="3" id="KW-1185">Reference proteome</keyword>
<accession>A0A1E3SVC0</accession>
<dbReference type="Proteomes" id="UP000094224">
    <property type="component" value="Unassembled WGS sequence"/>
</dbReference>
<keyword evidence="1" id="KW-0472">Membrane</keyword>
<feature type="transmembrane region" description="Helical" evidence="1">
    <location>
        <begin position="39"/>
        <end position="56"/>
    </location>
</feature>
<dbReference type="AlphaFoldDB" id="A0A1E3SVC0"/>
<dbReference type="EMBL" id="MIHC01000019">
    <property type="protein sequence ID" value="ODR06102.1"/>
    <property type="molecule type" value="Genomic_DNA"/>
</dbReference>
<comment type="caution">
    <text evidence="2">The sequence shown here is derived from an EMBL/GenBank/DDBJ whole genome shotgun (WGS) entry which is preliminary data.</text>
</comment>
<evidence type="ECO:0000256" key="1">
    <source>
        <dbReference type="SAM" id="Phobius"/>
    </source>
</evidence>
<organism evidence="2 3">
    <name type="scientific">Mycobacterium sherrisii</name>
    <dbReference type="NCBI Taxonomy" id="243061"/>
    <lineage>
        <taxon>Bacteria</taxon>
        <taxon>Bacillati</taxon>
        <taxon>Actinomycetota</taxon>
        <taxon>Actinomycetes</taxon>
        <taxon>Mycobacteriales</taxon>
        <taxon>Mycobacteriaceae</taxon>
        <taxon>Mycobacterium</taxon>
        <taxon>Mycobacterium simiae complex</taxon>
    </lineage>
</organism>
<sequence length="93" mass="10271">MAVLAVICALAAAACLGYYAGRRASSPALSWQQRTSRVALGRLVFSLLVLLTARRVRQRLRAERVLRYVVTSMGPRAVVPLEFLRVGVARMRS</sequence>
<evidence type="ECO:0000313" key="2">
    <source>
        <dbReference type="EMBL" id="ODR06102.1"/>
    </source>
</evidence>
<reference evidence="3" key="1">
    <citation type="submission" date="2016-09" db="EMBL/GenBank/DDBJ databases">
        <authorList>
            <person name="Greninger A.L."/>
            <person name="Jerome K.R."/>
            <person name="Mcnair B."/>
            <person name="Wallis C."/>
            <person name="Fang F."/>
        </authorList>
    </citation>
    <scope>NUCLEOTIDE SEQUENCE [LARGE SCALE GENOMIC DNA]</scope>
    <source>
        <strain evidence="3">BC1_M4</strain>
    </source>
</reference>
<keyword evidence="1" id="KW-0812">Transmembrane</keyword>